<feature type="binding site" evidence="3">
    <location>
        <begin position="87"/>
        <end position="88"/>
    </location>
    <ligand>
        <name>S-adenosyl-L-methionine</name>
        <dbReference type="ChEBI" id="CHEBI:59789"/>
    </ligand>
</feature>
<dbReference type="SUPFAM" id="SSF53335">
    <property type="entry name" value="S-adenosyl-L-methionine-dependent methyltransferases"/>
    <property type="match status" value="1"/>
</dbReference>
<dbReference type="InterPro" id="IPR041698">
    <property type="entry name" value="Methyltransf_25"/>
</dbReference>
<dbReference type="GO" id="GO:0032259">
    <property type="term" value="P:methylation"/>
    <property type="evidence" value="ECO:0007669"/>
    <property type="project" value="UniProtKB-KW"/>
</dbReference>
<feature type="binding site" evidence="3">
    <location>
        <position position="38"/>
    </location>
    <ligand>
        <name>S-adenosyl-L-methionine</name>
        <dbReference type="ChEBI" id="CHEBI:59789"/>
    </ligand>
</feature>
<evidence type="ECO:0000256" key="1">
    <source>
        <dbReference type="ARBA" id="ARBA00022679"/>
    </source>
</evidence>
<evidence type="ECO:0000256" key="2">
    <source>
        <dbReference type="ARBA" id="ARBA00022691"/>
    </source>
</evidence>
<feature type="binding site" evidence="3">
    <location>
        <position position="133"/>
    </location>
    <ligand>
        <name>S-adenosyl-L-methionine</name>
        <dbReference type="ChEBI" id="CHEBI:59789"/>
    </ligand>
</feature>
<evidence type="ECO:0000313" key="6">
    <source>
        <dbReference type="Proteomes" id="UP000318081"/>
    </source>
</evidence>
<dbReference type="PANTHER" id="PTHR43861">
    <property type="entry name" value="TRANS-ACONITATE 2-METHYLTRANSFERASE-RELATED"/>
    <property type="match status" value="1"/>
</dbReference>
<dbReference type="HAMAP" id="MF_01589">
    <property type="entry name" value="Cx_SAM_synthase"/>
    <property type="match status" value="1"/>
</dbReference>
<feature type="binding site" evidence="3">
    <location>
        <begin position="118"/>
        <end position="119"/>
    </location>
    <ligand>
        <name>S-adenosyl-L-methionine</name>
        <dbReference type="ChEBI" id="CHEBI:59789"/>
    </ligand>
</feature>
<dbReference type="NCBIfam" id="TIGR00740">
    <property type="entry name" value="carboxy-S-adenosyl-L-methionine synthase CmoA"/>
    <property type="match status" value="1"/>
</dbReference>
<feature type="binding site" evidence="3">
    <location>
        <begin position="63"/>
        <end position="65"/>
    </location>
    <ligand>
        <name>S-adenosyl-L-methionine</name>
        <dbReference type="ChEBI" id="CHEBI:59789"/>
    </ligand>
</feature>
<protein>
    <recommendedName>
        <fullName evidence="3">Carboxy-S-adenosyl-L-methionine synthase</fullName>
        <shortName evidence="3">Cx-SAM synthase</shortName>
        <ecNumber evidence="3">2.1.3.-</ecNumber>
    </recommendedName>
</protein>
<evidence type="ECO:0000256" key="3">
    <source>
        <dbReference type="HAMAP-Rule" id="MF_01589"/>
    </source>
</evidence>
<sequence>MSRDNLYSLPRDRVGQFQFDADVADVFPDMISRSVPGYASILSVIEQLAGRFVRPDTNVYDLGCSLGAATLLIRNQAPSSATIHAVDNSSAMIDRLRKRLDQEPGGPDACAVELHLADLCGIDLSDASMIVLNFTLQFVPATKRHRLLQACFDALVPGGGLLLSEKVCFDDPGQQSLLTDLHLDFKRACGYSELEIAQKRTSLENTLIPESIPTHTDRLKDVGFDVVAPWFQCFNFASILAVKSTTAST</sequence>
<dbReference type="PIRSF" id="PIRSF006325">
    <property type="entry name" value="MeTrfase_bac"/>
    <property type="match status" value="1"/>
</dbReference>
<organism evidence="5 6">
    <name type="scientific">Stieleria magnilauensis</name>
    <dbReference type="NCBI Taxonomy" id="2527963"/>
    <lineage>
        <taxon>Bacteria</taxon>
        <taxon>Pseudomonadati</taxon>
        <taxon>Planctomycetota</taxon>
        <taxon>Planctomycetia</taxon>
        <taxon>Pirellulales</taxon>
        <taxon>Pirellulaceae</taxon>
        <taxon>Stieleria</taxon>
    </lineage>
</organism>
<feature type="binding site" evidence="3">
    <location>
        <position position="200"/>
    </location>
    <ligand>
        <name>S-adenosyl-L-methionine</name>
        <dbReference type="ChEBI" id="CHEBI:59789"/>
    </ligand>
</feature>
<dbReference type="CDD" id="cd02440">
    <property type="entry name" value="AdoMet_MTases"/>
    <property type="match status" value="1"/>
</dbReference>
<reference evidence="5 6" key="1">
    <citation type="submission" date="2019-02" db="EMBL/GenBank/DDBJ databases">
        <title>Deep-cultivation of Planctomycetes and their phenomic and genomic characterization uncovers novel biology.</title>
        <authorList>
            <person name="Wiegand S."/>
            <person name="Jogler M."/>
            <person name="Boedeker C."/>
            <person name="Pinto D."/>
            <person name="Vollmers J."/>
            <person name="Rivas-Marin E."/>
            <person name="Kohn T."/>
            <person name="Peeters S.H."/>
            <person name="Heuer A."/>
            <person name="Rast P."/>
            <person name="Oberbeckmann S."/>
            <person name="Bunk B."/>
            <person name="Jeske O."/>
            <person name="Meyerdierks A."/>
            <person name="Storesund J.E."/>
            <person name="Kallscheuer N."/>
            <person name="Luecker S."/>
            <person name="Lage O.M."/>
            <person name="Pohl T."/>
            <person name="Merkel B.J."/>
            <person name="Hornburger P."/>
            <person name="Mueller R.-W."/>
            <person name="Bruemmer F."/>
            <person name="Labrenz M."/>
            <person name="Spormann A.M."/>
            <person name="Op den Camp H."/>
            <person name="Overmann J."/>
            <person name="Amann R."/>
            <person name="Jetten M.S.M."/>
            <person name="Mascher T."/>
            <person name="Medema M.H."/>
            <person name="Devos D.P."/>
            <person name="Kaster A.-K."/>
            <person name="Ovreas L."/>
            <person name="Rohde M."/>
            <person name="Galperin M.Y."/>
            <person name="Jogler C."/>
        </authorList>
    </citation>
    <scope>NUCLEOTIDE SEQUENCE [LARGE SCALE GENOMIC DNA]</scope>
    <source>
        <strain evidence="5 6">TBK1r</strain>
    </source>
</reference>
<gene>
    <name evidence="3 5" type="primary">cmoA</name>
    <name evidence="5" type="ORF">TBK1r_21490</name>
</gene>
<comment type="similarity">
    <text evidence="3">Belongs to the class I-like SAM-binding methyltransferase superfamily. Cx-SAM synthase family.</text>
</comment>
<keyword evidence="5" id="KW-0489">Methyltransferase</keyword>
<dbReference type="PANTHER" id="PTHR43861:SF2">
    <property type="entry name" value="CARBOXY-S-ADENOSYL-L-METHIONINE SYNTHASE"/>
    <property type="match status" value="1"/>
</dbReference>
<dbReference type="Pfam" id="PF13649">
    <property type="entry name" value="Methyltransf_25"/>
    <property type="match status" value="1"/>
</dbReference>
<accession>A0ABX5XMK0</accession>
<dbReference type="InterPro" id="IPR029063">
    <property type="entry name" value="SAM-dependent_MTases_sf"/>
</dbReference>
<dbReference type="EMBL" id="CP036432">
    <property type="protein sequence ID" value="QDV83213.1"/>
    <property type="molecule type" value="Genomic_DNA"/>
</dbReference>
<dbReference type="GO" id="GO:0008168">
    <property type="term" value="F:methyltransferase activity"/>
    <property type="evidence" value="ECO:0007669"/>
    <property type="project" value="UniProtKB-KW"/>
</dbReference>
<comment type="function">
    <text evidence="3">Catalyzes the conversion of S-adenosyl-L-methionine (SAM) to carboxy-S-adenosyl-L-methionine (Cx-SAM).</text>
</comment>
<dbReference type="Gene3D" id="3.40.50.150">
    <property type="entry name" value="Vaccinia Virus protein VP39"/>
    <property type="match status" value="1"/>
</dbReference>
<keyword evidence="2 3" id="KW-0949">S-adenosyl-L-methionine</keyword>
<feature type="domain" description="Methyltransferase" evidence="4">
    <location>
        <begin position="59"/>
        <end position="159"/>
    </location>
</feature>
<dbReference type="InterPro" id="IPR005271">
    <property type="entry name" value="CmoA"/>
</dbReference>
<proteinExistence type="inferred from homology"/>
<keyword evidence="6" id="KW-1185">Reference proteome</keyword>
<dbReference type="Proteomes" id="UP000318081">
    <property type="component" value="Chromosome"/>
</dbReference>
<evidence type="ECO:0000259" key="4">
    <source>
        <dbReference type="Pfam" id="PF13649"/>
    </source>
</evidence>
<evidence type="ECO:0000313" key="5">
    <source>
        <dbReference type="EMBL" id="QDV83213.1"/>
    </source>
</evidence>
<keyword evidence="1 3" id="KW-0808">Transferase</keyword>
<comment type="catalytic activity">
    <reaction evidence="3">
        <text>prephenate + S-adenosyl-L-methionine = carboxy-S-adenosyl-L-methionine + 3-phenylpyruvate + H2O</text>
        <dbReference type="Rhea" id="RHEA:51692"/>
        <dbReference type="ChEBI" id="CHEBI:15377"/>
        <dbReference type="ChEBI" id="CHEBI:18005"/>
        <dbReference type="ChEBI" id="CHEBI:29934"/>
        <dbReference type="ChEBI" id="CHEBI:59789"/>
        <dbReference type="ChEBI" id="CHEBI:134278"/>
    </reaction>
</comment>
<dbReference type="EC" id="2.1.3.-" evidence="3"/>
<name>A0ABX5XMK0_9BACT</name>